<protein>
    <submittedName>
        <fullName evidence="10">Hydrogenase large subunit</fullName>
    </submittedName>
</protein>
<evidence type="ECO:0000313" key="11">
    <source>
        <dbReference type="Proteomes" id="UP000267841"/>
    </source>
</evidence>
<evidence type="ECO:0000256" key="6">
    <source>
        <dbReference type="ARBA" id="ARBA00022723"/>
    </source>
</evidence>
<keyword evidence="5 8" id="KW-0533">Nickel</keyword>
<sequence length="564" mass="64451">MKRVVVDPVTRIEGHLRIEAEVKDGVIQKAYSSGTMVRGIEIILRGRDPREAWAFAQRICGVCTTVHAFASIRAVEDALDIEVPENASLIRKLMIGTLFVHDHVVHFYHLHALDWVNPVLALKADPEKTSELARKYSDYEKSTPGYFRDVQKKVLEQVERKQLGIFSKGYWNHPEYKLPPELNLMLLAHYLDALNWQTRVIQVHTIFGGKNPHPNFAVGGMPSPINPASDTAINMDRLGRVRTLIEEMNHFVEKVYLPDLIALGQFYRDWFFKGEGLGNFLVLGEPERDSHRKGKWFIPPTFIKGRNLKEVEDVDYQEVKEYVTHSWYRYSVGDDKPLHPFEGETELNYTGPQPPYEYLNVDEKYSWLKAPRYKDLPAEVGPLARVLTMYARDLHGVRDEVNAVLKGLDLPQKALFSTLGRTLARGIETKVYANAMRGWFGKLLENVKNGNYDVFNGEKWEPSTWKKDTKGFGLMEAPRGSLSHWVHIKDGKITNYQAVVPTTWNASPRDAKGQPSAYEASLVGHKLHNPKEPLEILRTIHSFDPCLACAVHLYGEEELEIRVV</sequence>
<evidence type="ECO:0000256" key="4">
    <source>
        <dbReference type="ARBA" id="ARBA00011771"/>
    </source>
</evidence>
<keyword evidence="8" id="KW-0408">Iron</keyword>
<dbReference type="PROSITE" id="PS00507">
    <property type="entry name" value="NI_HGENASE_L_1"/>
    <property type="match status" value="1"/>
</dbReference>
<proteinExistence type="inferred from homology"/>
<dbReference type="InterPro" id="IPR029014">
    <property type="entry name" value="NiFe-Hase_large"/>
</dbReference>
<comment type="subunit">
    <text evidence="4">Heterodimer of a large and a small subunit.</text>
</comment>
<evidence type="ECO:0000256" key="2">
    <source>
        <dbReference type="ARBA" id="ARBA00004196"/>
    </source>
</evidence>
<feature type="binding site" evidence="8">
    <location>
        <position position="41"/>
    </location>
    <ligand>
        <name>Mg(2+)</name>
        <dbReference type="ChEBI" id="CHEBI:18420"/>
    </ligand>
</feature>
<evidence type="ECO:0000256" key="8">
    <source>
        <dbReference type="PIRSR" id="PIRSR601501-1"/>
    </source>
</evidence>
<feature type="binding site" evidence="8">
    <location>
        <position position="60"/>
    </location>
    <ligand>
        <name>Ni(2+)</name>
        <dbReference type="ChEBI" id="CHEBI:49786"/>
    </ligand>
</feature>
<keyword evidence="7 9" id="KW-0560">Oxidoreductase</keyword>
<dbReference type="AlphaFoldDB" id="A0A497XM53"/>
<dbReference type="EMBL" id="RCCJ01000001">
    <property type="protein sequence ID" value="RLJ69868.1"/>
    <property type="molecule type" value="Genomic_DNA"/>
</dbReference>
<organism evidence="10 11">
    <name type="scientific">Hydrogenivirga caldilitoris</name>
    <dbReference type="NCBI Taxonomy" id="246264"/>
    <lineage>
        <taxon>Bacteria</taxon>
        <taxon>Pseudomonadati</taxon>
        <taxon>Aquificota</taxon>
        <taxon>Aquificia</taxon>
        <taxon>Aquificales</taxon>
        <taxon>Aquificaceae</taxon>
        <taxon>Hydrogenivirga</taxon>
    </lineage>
</organism>
<gene>
    <name evidence="10" type="ORF">BCF55_0125</name>
</gene>
<comment type="caution">
    <text evidence="10">The sequence shown here is derived from an EMBL/GenBank/DDBJ whole genome shotgun (WGS) entry which is preliminary data.</text>
</comment>
<keyword evidence="6 8" id="KW-0479">Metal-binding</keyword>
<feature type="binding site" evidence="8">
    <location>
        <position position="549"/>
    </location>
    <ligand>
        <name>Fe cation</name>
        <dbReference type="ChEBI" id="CHEBI:24875"/>
    </ligand>
</feature>
<dbReference type="Gene3D" id="1.10.645.10">
    <property type="entry name" value="Cytochrome-c3 Hydrogenase, chain B"/>
    <property type="match status" value="1"/>
</dbReference>
<comment type="cofactor">
    <cofactor evidence="1 8">
        <name>Ni(2+)</name>
        <dbReference type="ChEBI" id="CHEBI:49786"/>
    </cofactor>
</comment>
<evidence type="ECO:0000256" key="9">
    <source>
        <dbReference type="RuleBase" id="RU003896"/>
    </source>
</evidence>
<accession>A0A497XM53</accession>
<dbReference type="SUPFAM" id="SSF56762">
    <property type="entry name" value="HydB/Nqo4-like"/>
    <property type="match status" value="1"/>
</dbReference>
<dbReference type="InterPro" id="IPR001501">
    <property type="entry name" value="Ni-dep_hyd_lsu"/>
</dbReference>
<dbReference type="PANTHER" id="PTHR42958">
    <property type="entry name" value="HYDROGENASE-2 LARGE CHAIN"/>
    <property type="match status" value="1"/>
</dbReference>
<dbReference type="InterPro" id="IPR018194">
    <property type="entry name" value="Ni-dep_hyd_lsu_Ni_BS"/>
</dbReference>
<dbReference type="Pfam" id="PF00374">
    <property type="entry name" value="NiFeSe_Hases"/>
    <property type="match status" value="1"/>
</dbReference>
<dbReference type="Proteomes" id="UP000267841">
    <property type="component" value="Unassembled WGS sequence"/>
</dbReference>
<feature type="binding site" evidence="8">
    <location>
        <position position="63"/>
    </location>
    <ligand>
        <name>Ni(2+)</name>
        <dbReference type="ChEBI" id="CHEBI:49786"/>
    </ligand>
</feature>
<feature type="binding site" evidence="8">
    <location>
        <position position="552"/>
    </location>
    <ligand>
        <name>Mg(2+)</name>
        <dbReference type="ChEBI" id="CHEBI:18420"/>
    </ligand>
</feature>
<dbReference type="FunFam" id="1.10.645.10:FF:000002">
    <property type="entry name" value="Hydrogenase 2 large subunit"/>
    <property type="match status" value="1"/>
</dbReference>
<evidence type="ECO:0000256" key="5">
    <source>
        <dbReference type="ARBA" id="ARBA00022596"/>
    </source>
</evidence>
<dbReference type="PANTHER" id="PTHR42958:SF2">
    <property type="entry name" value="UPTAKE HYDROGENASE LARGE SUBUNIT"/>
    <property type="match status" value="1"/>
</dbReference>
<evidence type="ECO:0000256" key="7">
    <source>
        <dbReference type="ARBA" id="ARBA00023002"/>
    </source>
</evidence>
<dbReference type="PROSITE" id="PS00508">
    <property type="entry name" value="NI_HGENASE_L_2"/>
    <property type="match status" value="1"/>
</dbReference>
<dbReference type="GO" id="GO:0016151">
    <property type="term" value="F:nickel cation binding"/>
    <property type="evidence" value="ECO:0007669"/>
    <property type="project" value="InterPro"/>
</dbReference>
<evidence type="ECO:0000313" key="10">
    <source>
        <dbReference type="EMBL" id="RLJ69868.1"/>
    </source>
</evidence>
<feature type="binding site" evidence="8">
    <location>
        <position position="546"/>
    </location>
    <ligand>
        <name>Ni(2+)</name>
        <dbReference type="ChEBI" id="CHEBI:49786"/>
    </ligand>
</feature>
<dbReference type="GO" id="GO:0030313">
    <property type="term" value="C:cell envelope"/>
    <property type="evidence" value="ECO:0007669"/>
    <property type="project" value="UniProtKB-SubCell"/>
</dbReference>
<dbReference type="OrthoDB" id="9761717at2"/>
<comment type="similarity">
    <text evidence="3 9">Belongs to the [NiFe]/[NiFeSe] hydrogenase large subunit family.</text>
</comment>
<comment type="subcellular location">
    <subcellularLocation>
        <location evidence="2">Cell envelope</location>
    </subcellularLocation>
</comment>
<keyword evidence="8" id="KW-0460">Magnesium</keyword>
<name>A0A497XM53_9AQUI</name>
<feature type="binding site" evidence="8">
    <location>
        <position position="63"/>
    </location>
    <ligand>
        <name>Fe cation</name>
        <dbReference type="ChEBI" id="CHEBI:24875"/>
    </ligand>
</feature>
<dbReference type="GO" id="GO:0008901">
    <property type="term" value="F:ferredoxin hydrogenase activity"/>
    <property type="evidence" value="ECO:0007669"/>
    <property type="project" value="InterPro"/>
</dbReference>
<evidence type="ECO:0000256" key="3">
    <source>
        <dbReference type="ARBA" id="ARBA00009292"/>
    </source>
</evidence>
<evidence type="ECO:0000256" key="1">
    <source>
        <dbReference type="ARBA" id="ARBA00001967"/>
    </source>
</evidence>
<reference evidence="10 11" key="1">
    <citation type="submission" date="2018-10" db="EMBL/GenBank/DDBJ databases">
        <title>Genomic Encyclopedia of Archaeal and Bacterial Type Strains, Phase II (KMG-II): from individual species to whole genera.</title>
        <authorList>
            <person name="Goeker M."/>
        </authorList>
    </citation>
    <scope>NUCLEOTIDE SEQUENCE [LARGE SCALE GENOMIC DNA]</scope>
    <source>
        <strain evidence="10 11">DSM 16510</strain>
    </source>
</reference>
<dbReference type="RefSeq" id="WP_121008781.1">
    <property type="nucleotide sequence ID" value="NZ_RCCJ01000001.1"/>
</dbReference>
<dbReference type="InterPro" id="IPR050867">
    <property type="entry name" value="NiFe/NiFeSe_hydrgnase_LSU"/>
</dbReference>
<comment type="cofactor">
    <cofactor evidence="8">
        <name>Fe cation</name>
        <dbReference type="ChEBI" id="CHEBI:24875"/>
    </cofactor>
</comment>
<keyword evidence="11" id="KW-1185">Reference proteome</keyword>